<dbReference type="AlphaFoldDB" id="A0A251VRY5"/>
<dbReference type="PANTHER" id="PTHR10666">
    <property type="entry name" value="UBIQUITIN"/>
    <property type="match status" value="1"/>
</dbReference>
<dbReference type="InterPro" id="IPR000626">
    <property type="entry name" value="Ubiquitin-like_dom"/>
</dbReference>
<dbReference type="CDD" id="cd17039">
    <property type="entry name" value="Ubl_ubiquitin_like"/>
    <property type="match status" value="3"/>
</dbReference>
<keyword evidence="6" id="KW-1185">Reference proteome</keyword>
<dbReference type="GO" id="GO:0031386">
    <property type="term" value="F:protein tag activity"/>
    <property type="evidence" value="ECO:0000318"/>
    <property type="project" value="GO_Central"/>
</dbReference>
<feature type="domain" description="Ubiquitin-like" evidence="4">
    <location>
        <begin position="259"/>
        <end position="335"/>
    </location>
</feature>
<dbReference type="InterPro" id="IPR019956">
    <property type="entry name" value="Ubiquitin_dom"/>
</dbReference>
<name>A0A251VRY5_HELAN</name>
<keyword evidence="2" id="KW-0832">Ubl conjugation</keyword>
<feature type="domain" description="Ubiquitin-like" evidence="4">
    <location>
        <begin position="566"/>
        <end position="641"/>
    </location>
</feature>
<feature type="domain" description="Ubiquitin-like" evidence="4">
    <location>
        <begin position="490"/>
        <end position="565"/>
    </location>
</feature>
<protein>
    <submittedName>
        <fullName evidence="5">Putative ubiquitin</fullName>
    </submittedName>
</protein>
<dbReference type="GO" id="GO:0031625">
    <property type="term" value="F:ubiquitin protein ligase binding"/>
    <property type="evidence" value="ECO:0000318"/>
    <property type="project" value="GO_Central"/>
</dbReference>
<evidence type="ECO:0000256" key="1">
    <source>
        <dbReference type="ARBA" id="ARBA00022499"/>
    </source>
</evidence>
<accession>A0A251VRY5</accession>
<dbReference type="STRING" id="4232.A0A251VRY5"/>
<feature type="domain" description="Ubiquitin-like" evidence="4">
    <location>
        <begin position="108"/>
        <end position="183"/>
    </location>
</feature>
<dbReference type="InterPro" id="IPR050158">
    <property type="entry name" value="Ubiquitin_ubiquitin-like"/>
</dbReference>
<proteinExistence type="predicted"/>
<reference evidence="6" key="1">
    <citation type="journal article" date="2017" name="Nature">
        <title>The sunflower genome provides insights into oil metabolism, flowering and Asterid evolution.</title>
        <authorList>
            <person name="Badouin H."/>
            <person name="Gouzy J."/>
            <person name="Grassa C.J."/>
            <person name="Murat F."/>
            <person name="Staton S.E."/>
            <person name="Cottret L."/>
            <person name="Lelandais-Briere C."/>
            <person name="Owens G.L."/>
            <person name="Carrere S."/>
            <person name="Mayjonade B."/>
            <person name="Legrand L."/>
            <person name="Gill N."/>
            <person name="Kane N.C."/>
            <person name="Bowers J.E."/>
            <person name="Hubner S."/>
            <person name="Bellec A."/>
            <person name="Berard A."/>
            <person name="Berges H."/>
            <person name="Blanchet N."/>
            <person name="Boniface M.C."/>
            <person name="Brunel D."/>
            <person name="Catrice O."/>
            <person name="Chaidir N."/>
            <person name="Claudel C."/>
            <person name="Donnadieu C."/>
            <person name="Faraut T."/>
            <person name="Fievet G."/>
            <person name="Helmstetter N."/>
            <person name="King M."/>
            <person name="Knapp S.J."/>
            <person name="Lai Z."/>
            <person name="Le Paslier M.C."/>
            <person name="Lippi Y."/>
            <person name="Lorenzon L."/>
            <person name="Mandel J.R."/>
            <person name="Marage G."/>
            <person name="Marchand G."/>
            <person name="Marquand E."/>
            <person name="Bret-Mestries E."/>
            <person name="Morien E."/>
            <person name="Nambeesan S."/>
            <person name="Nguyen T."/>
            <person name="Pegot-Espagnet P."/>
            <person name="Pouilly N."/>
            <person name="Raftis F."/>
            <person name="Sallet E."/>
            <person name="Schiex T."/>
            <person name="Thomas J."/>
            <person name="Vandecasteele C."/>
            <person name="Vares D."/>
            <person name="Vear F."/>
            <person name="Vautrin S."/>
            <person name="Crespi M."/>
            <person name="Mangin B."/>
            <person name="Burke J.M."/>
            <person name="Salse J."/>
            <person name="Munos S."/>
            <person name="Vincourt P."/>
            <person name="Rieseberg L.H."/>
            <person name="Langlade N.B."/>
        </authorList>
    </citation>
    <scope>NUCLEOTIDE SEQUENCE [LARGE SCALE GENOMIC DNA]</scope>
    <source>
        <strain evidence="6">cv. SF193</strain>
    </source>
</reference>
<dbReference type="PRINTS" id="PR00348">
    <property type="entry name" value="UBIQUITIN"/>
</dbReference>
<dbReference type="GO" id="GO:0016567">
    <property type="term" value="P:protein ubiquitination"/>
    <property type="evidence" value="ECO:0000318"/>
    <property type="project" value="GO_Central"/>
</dbReference>
<gene>
    <name evidence="5" type="ORF">HannXRQ_Chr01g0026121</name>
</gene>
<dbReference type="SMART" id="SM00213">
    <property type="entry name" value="UBQ"/>
    <property type="match status" value="7"/>
</dbReference>
<dbReference type="EMBL" id="CM007890">
    <property type="protein sequence ID" value="OTG38109.1"/>
    <property type="molecule type" value="Genomic_DNA"/>
</dbReference>
<dbReference type="FunFam" id="3.10.20.90:FF:000160">
    <property type="entry name" value="Polyubiquitin-C"/>
    <property type="match status" value="2"/>
</dbReference>
<dbReference type="GO" id="GO:0005737">
    <property type="term" value="C:cytoplasm"/>
    <property type="evidence" value="ECO:0000318"/>
    <property type="project" value="GO_Central"/>
</dbReference>
<dbReference type="GO" id="GO:0003729">
    <property type="term" value="F:mRNA binding"/>
    <property type="evidence" value="ECO:0007669"/>
    <property type="project" value="UniProtKB-ARBA"/>
</dbReference>
<keyword evidence="1" id="KW-1017">Isopeptide bond</keyword>
<feature type="region of interest" description="Disordered" evidence="3">
    <location>
        <begin position="183"/>
        <end position="250"/>
    </location>
</feature>
<evidence type="ECO:0000256" key="2">
    <source>
        <dbReference type="ARBA" id="ARBA00022843"/>
    </source>
</evidence>
<feature type="domain" description="Ubiquitin-like" evidence="4">
    <location>
        <begin position="336"/>
        <end position="403"/>
    </location>
</feature>
<sequence length="647" mass="72897">MVLEDDSTLLDFNIYRNSTLTLMRKRKPRQFIPIYIKTLTGKIITLEVKPSKTIEEIKAKIKYEVDIPCDEQELIFNEMVLPNSDSLAELHINKESTLTVMRLSKGFMRIFITTATGRTITLDVKPSETIHDVKSKIQDKEGIPPDLQRLIWSGKLLNDSATLADYHILEESTLRLSWKSRGKMADKGKGGKRKAVGDDGSGNRKKMNTSCNVDDVEVEEENDSSDDDVEVEEENDSSEDDDVEVQENGYSDDDLFNSDEIKIKIAATGKIIVLKVNGSDTVGSIKLKIAAEEHIPFDQQELIFNEKVLKNFNALANLPIKKKSILTLMRKSSGFINISIKTPKGEIIKSLAVKPADTVGDVKAKIYDNAHWHGLVDVLIFNENVLEDSGILADLHIVDGSTLTATGNSVELMKIFVNTFTGKTISLLVNPENTIEDVKWKIKCKEHIPCDEQALIYNNMVLEDNSTLLDFNIYRKSTLTLMRKPPRQFMSIFIKTLTGKIITVEVKSSETINNIKAKIKYEVNIPCDEQELIFNEMVLPNSGTLAEFHINKESTLTLMRLSRGFMHIFLKTLTGKTILLDVKPSETIHNVKSKIQDKEGIPPDQQRLIWSGKKLEDSATLADYHIPEESTFHLVLRLRGGMMKVVG</sequence>
<organism evidence="5 6">
    <name type="scientific">Helianthus annuus</name>
    <name type="common">Common sunflower</name>
    <dbReference type="NCBI Taxonomy" id="4232"/>
    <lineage>
        <taxon>Eukaryota</taxon>
        <taxon>Viridiplantae</taxon>
        <taxon>Streptophyta</taxon>
        <taxon>Embryophyta</taxon>
        <taxon>Tracheophyta</taxon>
        <taxon>Spermatophyta</taxon>
        <taxon>Magnoliopsida</taxon>
        <taxon>eudicotyledons</taxon>
        <taxon>Gunneridae</taxon>
        <taxon>Pentapetalae</taxon>
        <taxon>asterids</taxon>
        <taxon>campanulids</taxon>
        <taxon>Asterales</taxon>
        <taxon>Asteraceae</taxon>
        <taxon>Asteroideae</taxon>
        <taxon>Heliantheae alliance</taxon>
        <taxon>Heliantheae</taxon>
        <taxon>Helianthus</taxon>
    </lineage>
</organism>
<feature type="compositionally biased region" description="Acidic residues" evidence="3">
    <location>
        <begin position="214"/>
        <end position="250"/>
    </location>
</feature>
<feature type="domain" description="Ubiquitin-like" evidence="4">
    <location>
        <begin position="32"/>
        <end position="107"/>
    </location>
</feature>
<dbReference type="GO" id="GO:0019941">
    <property type="term" value="P:modification-dependent protein catabolic process"/>
    <property type="evidence" value="ECO:0000318"/>
    <property type="project" value="GO_Central"/>
</dbReference>
<dbReference type="GO" id="GO:0005634">
    <property type="term" value="C:nucleus"/>
    <property type="evidence" value="ECO:0000318"/>
    <property type="project" value="GO_Central"/>
</dbReference>
<evidence type="ECO:0000313" key="6">
    <source>
        <dbReference type="Proteomes" id="UP000215914"/>
    </source>
</evidence>
<evidence type="ECO:0000256" key="3">
    <source>
        <dbReference type="SAM" id="MobiDB-lite"/>
    </source>
</evidence>
<dbReference type="Gene3D" id="3.10.20.90">
    <property type="entry name" value="Phosphatidylinositol 3-kinase Catalytic Subunit, Chain A, domain 1"/>
    <property type="match status" value="7"/>
</dbReference>
<dbReference type="InterPro" id="IPR029071">
    <property type="entry name" value="Ubiquitin-like_domsf"/>
</dbReference>
<dbReference type="InParanoid" id="A0A251VRY5"/>
<evidence type="ECO:0000259" key="4">
    <source>
        <dbReference type="PROSITE" id="PS50053"/>
    </source>
</evidence>
<dbReference type="PROSITE" id="PS50053">
    <property type="entry name" value="UBIQUITIN_2"/>
    <property type="match status" value="7"/>
</dbReference>
<dbReference type="SUPFAM" id="SSF54236">
    <property type="entry name" value="Ubiquitin-like"/>
    <property type="match status" value="7"/>
</dbReference>
<dbReference type="Proteomes" id="UP000215914">
    <property type="component" value="Chromosome 1"/>
</dbReference>
<feature type="domain" description="Ubiquitin-like" evidence="4">
    <location>
        <begin position="413"/>
        <end position="484"/>
    </location>
</feature>
<evidence type="ECO:0000313" key="5">
    <source>
        <dbReference type="EMBL" id="OTG38109.1"/>
    </source>
</evidence>
<dbReference type="Pfam" id="PF00240">
    <property type="entry name" value="ubiquitin"/>
    <property type="match status" value="7"/>
</dbReference>